<feature type="transmembrane region" description="Helical" evidence="1">
    <location>
        <begin position="21"/>
        <end position="43"/>
    </location>
</feature>
<dbReference type="Proteomes" id="UP001297092">
    <property type="component" value="Unassembled WGS sequence"/>
</dbReference>
<dbReference type="InterPro" id="IPR025698">
    <property type="entry name" value="2TM_dom"/>
</dbReference>
<evidence type="ECO:0000256" key="1">
    <source>
        <dbReference type="SAM" id="Phobius"/>
    </source>
</evidence>
<accession>A0ABS5S7L9</accession>
<reference evidence="3 4" key="1">
    <citation type="submission" date="2021-05" db="EMBL/GenBank/DDBJ databases">
        <title>Aequorivita echinoideorum JCM 30378 genome.</title>
        <authorList>
            <person name="Zhang H."/>
            <person name="Li C."/>
        </authorList>
    </citation>
    <scope>NUCLEOTIDE SEQUENCE [LARGE SCALE GENOMIC DNA]</scope>
    <source>
        <strain evidence="3 4">JCM30378</strain>
    </source>
</reference>
<keyword evidence="1" id="KW-0472">Membrane</keyword>
<keyword evidence="4" id="KW-1185">Reference proteome</keyword>
<dbReference type="EMBL" id="JAHCTB010000004">
    <property type="protein sequence ID" value="MBT0608415.1"/>
    <property type="molecule type" value="Genomic_DNA"/>
</dbReference>
<evidence type="ECO:0000313" key="3">
    <source>
        <dbReference type="EMBL" id="MBT0608415.1"/>
    </source>
</evidence>
<proteinExistence type="predicted"/>
<sequence length="102" mass="12533">MEPNTKDSKYFKAKQRVAEINKFYSSLMFYIIFIAALAALNYYTNEWRYPWFLWAAFGWGIGIVFKALKVFEWTPFFGRDWEERKLQKYMQEEENRNNPTRF</sequence>
<organism evidence="3 4">
    <name type="scientific">Aequorivita echinoideorum</name>
    <dbReference type="NCBI Taxonomy" id="1549647"/>
    <lineage>
        <taxon>Bacteria</taxon>
        <taxon>Pseudomonadati</taxon>
        <taxon>Bacteroidota</taxon>
        <taxon>Flavobacteriia</taxon>
        <taxon>Flavobacteriales</taxon>
        <taxon>Flavobacteriaceae</taxon>
        <taxon>Aequorivita</taxon>
    </lineage>
</organism>
<keyword evidence="1" id="KW-0812">Transmembrane</keyword>
<feature type="transmembrane region" description="Helical" evidence="1">
    <location>
        <begin position="49"/>
        <end position="68"/>
    </location>
</feature>
<name>A0ABS5S7L9_9FLAO</name>
<gene>
    <name evidence="3" type="ORF">KIV10_09495</name>
</gene>
<evidence type="ECO:0000259" key="2">
    <source>
        <dbReference type="Pfam" id="PF13239"/>
    </source>
</evidence>
<dbReference type="Pfam" id="PF13239">
    <property type="entry name" value="2TM"/>
    <property type="match status" value="1"/>
</dbReference>
<feature type="domain" description="2TM" evidence="2">
    <location>
        <begin position="12"/>
        <end position="91"/>
    </location>
</feature>
<protein>
    <submittedName>
        <fullName evidence="3">2TM domain-containing protein</fullName>
    </submittedName>
</protein>
<comment type="caution">
    <text evidence="3">The sequence shown here is derived from an EMBL/GenBank/DDBJ whole genome shotgun (WGS) entry which is preliminary data.</text>
</comment>
<keyword evidence="1" id="KW-1133">Transmembrane helix</keyword>
<evidence type="ECO:0000313" key="4">
    <source>
        <dbReference type="Proteomes" id="UP001297092"/>
    </source>
</evidence>
<dbReference type="RefSeq" id="WP_214113286.1">
    <property type="nucleotide sequence ID" value="NZ_JAHCTB010000004.1"/>
</dbReference>